<protein>
    <submittedName>
        <fullName evidence="3">Uncharacterized protein</fullName>
    </submittedName>
</protein>
<comment type="caution">
    <text evidence="3">The sequence shown here is derived from an EMBL/GenBank/DDBJ whole genome shotgun (WGS) entry which is preliminary data.</text>
</comment>
<feature type="transmembrane region" description="Helical" evidence="2">
    <location>
        <begin position="20"/>
        <end position="38"/>
    </location>
</feature>
<dbReference type="Proteomes" id="UP001152607">
    <property type="component" value="Unassembled WGS sequence"/>
</dbReference>
<evidence type="ECO:0000313" key="3">
    <source>
        <dbReference type="EMBL" id="CAI6330586.1"/>
    </source>
</evidence>
<reference evidence="3" key="1">
    <citation type="submission" date="2023-01" db="EMBL/GenBank/DDBJ databases">
        <authorList>
            <person name="Van Ghelder C."/>
            <person name="Rancurel C."/>
        </authorList>
    </citation>
    <scope>NUCLEOTIDE SEQUENCE</scope>
    <source>
        <strain evidence="3">CNCM I-4278</strain>
    </source>
</reference>
<accession>A0A9W4UA69</accession>
<organism evidence="3 4">
    <name type="scientific">Periconia digitata</name>
    <dbReference type="NCBI Taxonomy" id="1303443"/>
    <lineage>
        <taxon>Eukaryota</taxon>
        <taxon>Fungi</taxon>
        <taxon>Dikarya</taxon>
        <taxon>Ascomycota</taxon>
        <taxon>Pezizomycotina</taxon>
        <taxon>Dothideomycetes</taxon>
        <taxon>Pleosporomycetidae</taxon>
        <taxon>Pleosporales</taxon>
        <taxon>Massarineae</taxon>
        <taxon>Periconiaceae</taxon>
        <taxon>Periconia</taxon>
    </lineage>
</organism>
<sequence>MAPLPEETCEGCFIKKIATHISFGVIVGLFGLMFVWWISGRLIHHYRYTQSQRRRNNNLPRRSYDSATDRLEAARAQRRAEFAISFGLDAANFAVEEVEVPPRALHRSNESSDTLPRYEDIFSSQETETDGDEMPPTYIELRPMAPNPER</sequence>
<keyword evidence="2" id="KW-1133">Transmembrane helix</keyword>
<keyword evidence="4" id="KW-1185">Reference proteome</keyword>
<name>A0A9W4UA69_9PLEO</name>
<proteinExistence type="predicted"/>
<gene>
    <name evidence="3" type="ORF">PDIGIT_LOCUS4265</name>
</gene>
<evidence type="ECO:0000313" key="4">
    <source>
        <dbReference type="Proteomes" id="UP001152607"/>
    </source>
</evidence>
<keyword evidence="2" id="KW-0472">Membrane</keyword>
<keyword evidence="2" id="KW-0812">Transmembrane</keyword>
<evidence type="ECO:0000256" key="2">
    <source>
        <dbReference type="SAM" id="Phobius"/>
    </source>
</evidence>
<dbReference type="AlphaFoldDB" id="A0A9W4UA69"/>
<dbReference type="EMBL" id="CAOQHR010000002">
    <property type="protein sequence ID" value="CAI6330586.1"/>
    <property type="molecule type" value="Genomic_DNA"/>
</dbReference>
<feature type="region of interest" description="Disordered" evidence="1">
    <location>
        <begin position="104"/>
        <end position="150"/>
    </location>
</feature>
<evidence type="ECO:0000256" key="1">
    <source>
        <dbReference type="SAM" id="MobiDB-lite"/>
    </source>
</evidence>